<organism evidence="2 3">
    <name type="scientific">Pseudonocardia xishanensis</name>
    <dbReference type="NCBI Taxonomy" id="630995"/>
    <lineage>
        <taxon>Bacteria</taxon>
        <taxon>Bacillati</taxon>
        <taxon>Actinomycetota</taxon>
        <taxon>Actinomycetes</taxon>
        <taxon>Pseudonocardiales</taxon>
        <taxon>Pseudonocardiaceae</taxon>
        <taxon>Pseudonocardia</taxon>
    </lineage>
</organism>
<protein>
    <recommendedName>
        <fullName evidence="1">Transcription regulator PadR N-terminal domain-containing protein</fullName>
    </recommendedName>
</protein>
<dbReference type="InterPro" id="IPR036390">
    <property type="entry name" value="WH_DNA-bd_sf"/>
</dbReference>
<dbReference type="Pfam" id="PF03551">
    <property type="entry name" value="PadR"/>
    <property type="match status" value="1"/>
</dbReference>
<dbReference type="InterPro" id="IPR005149">
    <property type="entry name" value="Tscrpt_reg_PadR_N"/>
</dbReference>
<dbReference type="EMBL" id="BAABGT010000015">
    <property type="protein sequence ID" value="GAA4539190.1"/>
    <property type="molecule type" value="Genomic_DNA"/>
</dbReference>
<evidence type="ECO:0000313" key="2">
    <source>
        <dbReference type="EMBL" id="GAA4539190.1"/>
    </source>
</evidence>
<sequence>MGVLSMREMSGYDIKRHFDRAVHFVWNASDSQIYRELRQMERDELIVSRLIPQESKPNKRLYRLTESGTAELDDWLVSPVDASYSKEPFLLRMFFLDRTDEEDATELRRPVDTRFARSSR</sequence>
<dbReference type="Proteomes" id="UP001501598">
    <property type="component" value="Unassembled WGS sequence"/>
</dbReference>
<accession>A0ABP8RHW3</accession>
<reference evidence="3" key="1">
    <citation type="journal article" date="2019" name="Int. J. Syst. Evol. Microbiol.">
        <title>The Global Catalogue of Microorganisms (GCM) 10K type strain sequencing project: providing services to taxonomists for standard genome sequencing and annotation.</title>
        <authorList>
            <consortium name="The Broad Institute Genomics Platform"/>
            <consortium name="The Broad Institute Genome Sequencing Center for Infectious Disease"/>
            <person name="Wu L."/>
            <person name="Ma J."/>
        </authorList>
    </citation>
    <scope>NUCLEOTIDE SEQUENCE [LARGE SCALE GENOMIC DNA]</scope>
    <source>
        <strain evidence="3">JCM 17906</strain>
    </source>
</reference>
<dbReference type="PANTHER" id="PTHR43252:SF6">
    <property type="entry name" value="NEGATIVE TRANSCRIPTION REGULATOR PADR"/>
    <property type="match status" value="1"/>
</dbReference>
<dbReference type="SUPFAM" id="SSF46785">
    <property type="entry name" value="Winged helix' DNA-binding domain"/>
    <property type="match status" value="1"/>
</dbReference>
<name>A0ABP8RHW3_9PSEU</name>
<gene>
    <name evidence="2" type="ORF">GCM10023175_10150</name>
</gene>
<dbReference type="Gene3D" id="1.10.10.10">
    <property type="entry name" value="Winged helix-like DNA-binding domain superfamily/Winged helix DNA-binding domain"/>
    <property type="match status" value="1"/>
</dbReference>
<keyword evidence="3" id="KW-1185">Reference proteome</keyword>
<evidence type="ECO:0000259" key="1">
    <source>
        <dbReference type="Pfam" id="PF03551"/>
    </source>
</evidence>
<comment type="caution">
    <text evidence="2">The sequence shown here is derived from an EMBL/GenBank/DDBJ whole genome shotgun (WGS) entry which is preliminary data.</text>
</comment>
<feature type="domain" description="Transcription regulator PadR N-terminal" evidence="1">
    <location>
        <begin position="2"/>
        <end position="73"/>
    </location>
</feature>
<dbReference type="PANTHER" id="PTHR43252">
    <property type="entry name" value="TRANSCRIPTIONAL REGULATOR YQJI"/>
    <property type="match status" value="1"/>
</dbReference>
<proteinExistence type="predicted"/>
<dbReference type="InterPro" id="IPR036388">
    <property type="entry name" value="WH-like_DNA-bd_sf"/>
</dbReference>
<evidence type="ECO:0000313" key="3">
    <source>
        <dbReference type="Proteomes" id="UP001501598"/>
    </source>
</evidence>